<dbReference type="EnsemblPlants" id="Kaladp0891s0003.1.v1.1">
    <property type="protein sequence ID" value="Kaladp0891s0003.1.v1.1.CDS.1"/>
    <property type="gene ID" value="Kaladp0891s0003.v1.1"/>
</dbReference>
<accession>A0A7N0VIQ1</accession>
<evidence type="ECO:0000313" key="2">
    <source>
        <dbReference type="Proteomes" id="UP000594263"/>
    </source>
</evidence>
<organism evidence="1 2">
    <name type="scientific">Kalanchoe fedtschenkoi</name>
    <name type="common">Lavender scallops</name>
    <name type="synonym">South American air plant</name>
    <dbReference type="NCBI Taxonomy" id="63787"/>
    <lineage>
        <taxon>Eukaryota</taxon>
        <taxon>Viridiplantae</taxon>
        <taxon>Streptophyta</taxon>
        <taxon>Embryophyta</taxon>
        <taxon>Tracheophyta</taxon>
        <taxon>Spermatophyta</taxon>
        <taxon>Magnoliopsida</taxon>
        <taxon>eudicotyledons</taxon>
        <taxon>Gunneridae</taxon>
        <taxon>Pentapetalae</taxon>
        <taxon>Saxifragales</taxon>
        <taxon>Crassulaceae</taxon>
        <taxon>Kalanchoe</taxon>
    </lineage>
</organism>
<dbReference type="AlphaFoldDB" id="A0A7N0VIQ1"/>
<keyword evidence="2" id="KW-1185">Reference proteome</keyword>
<reference evidence="1" key="1">
    <citation type="submission" date="2021-01" db="UniProtKB">
        <authorList>
            <consortium name="EnsemblPlants"/>
        </authorList>
    </citation>
    <scope>IDENTIFICATION</scope>
</reference>
<dbReference type="Gramene" id="Kaladp0891s0003.1.v1.1">
    <property type="protein sequence ID" value="Kaladp0891s0003.1.v1.1.CDS.1"/>
    <property type="gene ID" value="Kaladp0891s0003.v1.1"/>
</dbReference>
<protein>
    <submittedName>
        <fullName evidence="1">Uncharacterized protein</fullName>
    </submittedName>
</protein>
<name>A0A7N0VIQ1_KALFE</name>
<dbReference type="Proteomes" id="UP000594263">
    <property type="component" value="Unplaced"/>
</dbReference>
<sequence length="91" mass="10378">MDCLFNTMAREGSGPISFIIIRWVTALKYFIAHFRMSSCKCIVLPILVPRATAYCLVTNFNVVTDAVLNAHNTLKKRHSYLHHAVKLSIWV</sequence>
<proteinExistence type="predicted"/>
<evidence type="ECO:0000313" key="1">
    <source>
        <dbReference type="EnsemblPlants" id="Kaladp0891s0003.1.v1.1.CDS.1"/>
    </source>
</evidence>